<evidence type="ECO:0000313" key="6">
    <source>
        <dbReference type="EMBL" id="WVZ48799.1"/>
    </source>
</evidence>
<dbReference type="EMBL" id="CP144745">
    <property type="protein sequence ID" value="WVZ48799.1"/>
    <property type="molecule type" value="Genomic_DNA"/>
</dbReference>
<dbReference type="GO" id="GO:0043531">
    <property type="term" value="F:ADP binding"/>
    <property type="evidence" value="ECO:0007669"/>
    <property type="project" value="InterPro"/>
</dbReference>
<dbReference type="Pfam" id="PF23559">
    <property type="entry name" value="WHD_DRP"/>
    <property type="match status" value="1"/>
</dbReference>
<dbReference type="FunFam" id="1.10.10.10:FF:000322">
    <property type="entry name" value="Probable disease resistance protein At1g63360"/>
    <property type="match status" value="1"/>
</dbReference>
<dbReference type="GO" id="GO:0042742">
    <property type="term" value="P:defense response to bacterium"/>
    <property type="evidence" value="ECO:0007669"/>
    <property type="project" value="UniProtKB-ARBA"/>
</dbReference>
<dbReference type="Gene3D" id="1.10.10.10">
    <property type="entry name" value="Winged helix-like DNA-binding domain superfamily/Winged helix DNA-binding domain"/>
    <property type="match status" value="1"/>
</dbReference>
<evidence type="ECO:0000259" key="5">
    <source>
        <dbReference type="Pfam" id="PF25019"/>
    </source>
</evidence>
<protein>
    <recommendedName>
        <fullName evidence="8">NB-ARC domain-containing protein</fullName>
    </recommendedName>
</protein>
<feature type="domain" description="Disease resistance protein winged helix" evidence="4">
    <location>
        <begin position="164"/>
        <end position="237"/>
    </location>
</feature>
<dbReference type="GO" id="GO:0002758">
    <property type="term" value="P:innate immune response-activating signaling pathway"/>
    <property type="evidence" value="ECO:0007669"/>
    <property type="project" value="UniProtKB-ARBA"/>
</dbReference>
<feature type="domain" description="NB-ARC" evidence="3">
    <location>
        <begin position="2"/>
        <end position="52"/>
    </location>
</feature>
<dbReference type="InterPro" id="IPR032675">
    <property type="entry name" value="LRR_dom_sf"/>
</dbReference>
<dbReference type="Proteomes" id="UP001341281">
    <property type="component" value="Chromosome 01"/>
</dbReference>
<dbReference type="Pfam" id="PF00931">
    <property type="entry name" value="NB-ARC"/>
    <property type="match status" value="1"/>
</dbReference>
<dbReference type="InterPro" id="IPR044974">
    <property type="entry name" value="Disease_R_plants"/>
</dbReference>
<gene>
    <name evidence="6" type="ORF">U9M48_000206</name>
</gene>
<keyword evidence="2" id="KW-0611">Plant defense</keyword>
<proteinExistence type="predicted"/>
<dbReference type="SUPFAM" id="SSF52058">
    <property type="entry name" value="L domain-like"/>
    <property type="match status" value="1"/>
</dbReference>
<sequence>MYLLVLDDIWNEENFLDKWEKLKACLKQGGTGSAILTTTRDKDIAQLMGTVDISQQTKYHVVSTLSKKFIEEIIETRAFGLHKSKEKDELLSLVGQIADKCVGSPLAAKALGSLLGNKTTKEEWEGILQRSNVCDSETGILPILKLSYDDLPTYMKQCFAFCALYPKDDHIDKDNLIQLWMANGFISHQKKVPAETMGEQIVKEMVSRSFFEYVETREFGYSSTTYLKIHDLMHDVALSASEKECICITKEMVRSGELLHSAARHINYIETRKGQSDILYHSMRKVTTPIQTVLFAWLSNNQDMTHLPKYISLRALSMLGSIHGDGFPLQPKYVLHLRYLDLSSNSDIVALPEDISILYNLQTLKLSGCDNLSRLPKEMKYMTALRHLYTDGCDMLEYMPPQLGQLTSLRTVTCFVVGNGSDCSGIKELKDLNIGGSIELKQLENVIEATSAEEVNLRDKKELRELILRWTNGNGEEKQCQEVLEALKAHSGLQALEIYSYQGTGCPSWMGMLEKLVKLCLYDCREINQLPPLCQLPKLQVVHLDGLKKLKSLCSRCTSSTFGKLKDLMLIDLDDFDSFCSQGVEGGVVAFPELEKLHIERCKKLTALPEAAVLRDPPNGGGDDCTRLVVRSAFPRLKELTFIDLGSFERWNAAGETEVVGGQPQIIFPLLQIAYIERCAQFFF</sequence>
<dbReference type="Gene3D" id="3.80.10.10">
    <property type="entry name" value="Ribonuclease Inhibitor"/>
    <property type="match status" value="1"/>
</dbReference>
<dbReference type="PANTHER" id="PTHR23155:SF1128">
    <property type="entry name" value="OS03G0849500 PROTEIN"/>
    <property type="match status" value="1"/>
</dbReference>
<evidence type="ECO:0000256" key="1">
    <source>
        <dbReference type="ARBA" id="ARBA00022737"/>
    </source>
</evidence>
<evidence type="ECO:0000259" key="3">
    <source>
        <dbReference type="Pfam" id="PF00931"/>
    </source>
</evidence>
<evidence type="ECO:0000313" key="7">
    <source>
        <dbReference type="Proteomes" id="UP001341281"/>
    </source>
</evidence>
<keyword evidence="1" id="KW-0677">Repeat</keyword>
<dbReference type="Pfam" id="PF25019">
    <property type="entry name" value="LRR_R13L1-DRL21"/>
    <property type="match status" value="1"/>
</dbReference>
<dbReference type="InterPro" id="IPR056789">
    <property type="entry name" value="LRR_R13L1-DRL21"/>
</dbReference>
<name>A0AAQ3PLX9_PASNO</name>
<dbReference type="PANTHER" id="PTHR23155">
    <property type="entry name" value="DISEASE RESISTANCE PROTEIN RP"/>
    <property type="match status" value="1"/>
</dbReference>
<evidence type="ECO:0000256" key="2">
    <source>
        <dbReference type="ARBA" id="ARBA00022821"/>
    </source>
</evidence>
<reference evidence="6 7" key="1">
    <citation type="submission" date="2024-02" db="EMBL/GenBank/DDBJ databases">
        <title>High-quality chromosome-scale genome assembly of Pensacola bahiagrass (Paspalum notatum Flugge var. saurae).</title>
        <authorList>
            <person name="Vega J.M."/>
            <person name="Podio M."/>
            <person name="Orjuela J."/>
            <person name="Siena L.A."/>
            <person name="Pessino S.C."/>
            <person name="Combes M.C."/>
            <person name="Mariac C."/>
            <person name="Albertini E."/>
            <person name="Pupilli F."/>
            <person name="Ortiz J.P.A."/>
            <person name="Leblanc O."/>
        </authorList>
    </citation>
    <scope>NUCLEOTIDE SEQUENCE [LARGE SCALE GENOMIC DNA]</scope>
    <source>
        <strain evidence="6">R1</strain>
        <tissue evidence="6">Leaf</tissue>
    </source>
</reference>
<accession>A0AAQ3PLX9</accession>
<dbReference type="Gene3D" id="3.40.50.300">
    <property type="entry name" value="P-loop containing nucleotide triphosphate hydrolases"/>
    <property type="match status" value="1"/>
</dbReference>
<dbReference type="InterPro" id="IPR042197">
    <property type="entry name" value="Apaf_helical"/>
</dbReference>
<dbReference type="InterPro" id="IPR027417">
    <property type="entry name" value="P-loop_NTPase"/>
</dbReference>
<dbReference type="InterPro" id="IPR058922">
    <property type="entry name" value="WHD_DRP"/>
</dbReference>
<keyword evidence="7" id="KW-1185">Reference proteome</keyword>
<dbReference type="Gene3D" id="1.10.8.430">
    <property type="entry name" value="Helical domain of apoptotic protease-activating factors"/>
    <property type="match status" value="1"/>
</dbReference>
<dbReference type="InterPro" id="IPR002182">
    <property type="entry name" value="NB-ARC"/>
</dbReference>
<evidence type="ECO:0008006" key="8">
    <source>
        <dbReference type="Google" id="ProtNLM"/>
    </source>
</evidence>
<dbReference type="GO" id="GO:0009626">
    <property type="term" value="P:plant-type hypersensitive response"/>
    <property type="evidence" value="ECO:0007669"/>
    <property type="project" value="UniProtKB-ARBA"/>
</dbReference>
<organism evidence="6 7">
    <name type="scientific">Paspalum notatum var. saurae</name>
    <dbReference type="NCBI Taxonomy" id="547442"/>
    <lineage>
        <taxon>Eukaryota</taxon>
        <taxon>Viridiplantae</taxon>
        <taxon>Streptophyta</taxon>
        <taxon>Embryophyta</taxon>
        <taxon>Tracheophyta</taxon>
        <taxon>Spermatophyta</taxon>
        <taxon>Magnoliopsida</taxon>
        <taxon>Liliopsida</taxon>
        <taxon>Poales</taxon>
        <taxon>Poaceae</taxon>
        <taxon>PACMAD clade</taxon>
        <taxon>Panicoideae</taxon>
        <taxon>Andropogonodae</taxon>
        <taxon>Paspaleae</taxon>
        <taxon>Paspalinae</taxon>
        <taxon>Paspalum</taxon>
    </lineage>
</organism>
<feature type="domain" description="R13L1/DRL21-like LRR repeat region" evidence="5">
    <location>
        <begin position="426"/>
        <end position="546"/>
    </location>
</feature>
<evidence type="ECO:0000259" key="4">
    <source>
        <dbReference type="Pfam" id="PF23559"/>
    </source>
</evidence>
<dbReference type="InterPro" id="IPR036388">
    <property type="entry name" value="WH-like_DNA-bd_sf"/>
</dbReference>
<dbReference type="SUPFAM" id="SSF52540">
    <property type="entry name" value="P-loop containing nucleoside triphosphate hydrolases"/>
    <property type="match status" value="1"/>
</dbReference>
<dbReference type="AlphaFoldDB" id="A0AAQ3PLX9"/>